<keyword evidence="16" id="KW-1185">Reference proteome</keyword>
<dbReference type="PROSITE" id="PS01120">
    <property type="entry name" value="UREASE_1"/>
    <property type="match status" value="1"/>
</dbReference>
<comment type="catalytic activity">
    <reaction evidence="5 6 12">
        <text>urea + 2 H2O + H(+) = hydrogencarbonate + 2 NH4(+)</text>
        <dbReference type="Rhea" id="RHEA:20557"/>
        <dbReference type="ChEBI" id="CHEBI:15377"/>
        <dbReference type="ChEBI" id="CHEBI:15378"/>
        <dbReference type="ChEBI" id="CHEBI:16199"/>
        <dbReference type="ChEBI" id="CHEBI:17544"/>
        <dbReference type="ChEBI" id="CHEBI:28938"/>
        <dbReference type="EC" id="3.5.1.5"/>
    </reaction>
</comment>
<dbReference type="PANTHER" id="PTHR43440">
    <property type="entry name" value="UREASE"/>
    <property type="match status" value="1"/>
</dbReference>
<feature type="binding site" evidence="6 9">
    <location>
        <position position="147"/>
    </location>
    <ligand>
        <name>Ni(2+)</name>
        <dbReference type="ChEBI" id="CHEBI:49786"/>
        <label>1</label>
    </ligand>
</feature>
<evidence type="ECO:0000256" key="1">
    <source>
        <dbReference type="ARBA" id="ARBA00004897"/>
    </source>
</evidence>
<dbReference type="PRINTS" id="PR01752">
    <property type="entry name" value="UREASE"/>
</dbReference>
<dbReference type="GO" id="GO:0009039">
    <property type="term" value="F:urease activity"/>
    <property type="evidence" value="ECO:0007669"/>
    <property type="project" value="UniProtKB-UniRule"/>
</dbReference>
<feature type="binding site" description="via carbamate group" evidence="6 9">
    <location>
        <position position="230"/>
    </location>
    <ligand>
        <name>Ni(2+)</name>
        <dbReference type="ChEBI" id="CHEBI:49786"/>
        <label>2</label>
    </ligand>
</feature>
<comment type="pathway">
    <text evidence="1 6">Nitrogen metabolism; urea degradation; CO(2) and NH(3) from urea (urease route): step 1/1.</text>
</comment>
<evidence type="ECO:0000256" key="7">
    <source>
        <dbReference type="NCBIfam" id="TIGR01792"/>
    </source>
</evidence>
<dbReference type="InterPro" id="IPR011612">
    <property type="entry name" value="Urease_alpha_N_dom"/>
</dbReference>
<feature type="binding site" description="via carbamate group" evidence="6 9">
    <location>
        <position position="230"/>
    </location>
    <ligand>
        <name>Ni(2+)</name>
        <dbReference type="ChEBI" id="CHEBI:49786"/>
        <label>1</label>
    </ligand>
</feature>
<comment type="PTM">
    <text evidence="6">Carboxylation allows a single lysine to coordinate two nickel ions.</text>
</comment>
<organism evidence="15 16">
    <name type="scientific">Actinacidiphila yanglinensis</name>
    <dbReference type="NCBI Taxonomy" id="310779"/>
    <lineage>
        <taxon>Bacteria</taxon>
        <taxon>Bacillati</taxon>
        <taxon>Actinomycetota</taxon>
        <taxon>Actinomycetes</taxon>
        <taxon>Kitasatosporales</taxon>
        <taxon>Streptomycetaceae</taxon>
        <taxon>Actinacidiphila</taxon>
    </lineage>
</organism>
<dbReference type="GO" id="GO:0043419">
    <property type="term" value="P:urea catabolic process"/>
    <property type="evidence" value="ECO:0007669"/>
    <property type="project" value="UniProtKB-UniRule"/>
</dbReference>
<sequence length="579" mass="60819">MPELSRAVYARLYGPTTGDRIRLADTDLLIEVERDLAGGPGSADHPGTAGDEAVFGGGKVIRESMGQGRATRAEGAPDTVITGAVVLDHWGVVKADVGIRDGRITALGKAGNPETMDGVHPDLVIGPDTEVIAGNGAILTAGTIDAHVHFISPTLVDQALATGCTTLVGGGTGPAEGSKATTITPGGWHLARMFAALEAYPVNVGLLGKGNTVNQPAMHQQLRDGAVGFKIHEDWGATPAAIDACLSVCERSGAQLAIHTDTLNEAGFVEDTLAAIAGRGVHAYHTEGAGGGHAPDIITVVSQPHVLPSSTNPTRPHTVNTVEEHLDMLMVCHHLNPAVPEDLAFAESRIRPTTIAAEDVLHDLGAISIISSDSQAMGRIGEIAMRTWQTAHVMKRRRGSLPGDGPADNHRARRYIAKYTINPAIAQGLDAEIGSVEAGKMADLVLWQPAFFGVKPQLVIKGGQIAYAQMGDANASIPTPQPVLPRPMFGGVGAAPAANSVNFVTRAALDDALPERLGLAKRFTATRGTRKVTKADMRENDTLPRVEVDADTFTVRIDGEVVEPSPATELPMAQRYFLF</sequence>
<feature type="binding site" evidence="6 9">
    <location>
        <position position="373"/>
    </location>
    <ligand>
        <name>Ni(2+)</name>
        <dbReference type="ChEBI" id="CHEBI:49786"/>
        <label>1</label>
    </ligand>
</feature>
<accession>A0A1H6CCP9</accession>
<evidence type="ECO:0000256" key="13">
    <source>
        <dbReference type="RuleBase" id="RU004158"/>
    </source>
</evidence>
<dbReference type="PANTHER" id="PTHR43440:SF1">
    <property type="entry name" value="UREASE"/>
    <property type="match status" value="1"/>
</dbReference>
<dbReference type="AlphaFoldDB" id="A0A1H6CCP9"/>
<dbReference type="InterPro" id="IPR017950">
    <property type="entry name" value="Urease_AS"/>
</dbReference>
<dbReference type="OrthoDB" id="9802793at2"/>
<feature type="binding site" evidence="6 11">
    <location>
        <position position="232"/>
    </location>
    <ligand>
        <name>substrate</name>
    </ligand>
</feature>
<dbReference type="NCBIfam" id="NF009686">
    <property type="entry name" value="PRK13207.1"/>
    <property type="match status" value="1"/>
</dbReference>
<dbReference type="Proteomes" id="UP000236754">
    <property type="component" value="Unassembled WGS sequence"/>
</dbReference>
<dbReference type="Gene3D" id="3.20.20.140">
    <property type="entry name" value="Metal-dependent hydrolases"/>
    <property type="match status" value="1"/>
</dbReference>
<dbReference type="CDD" id="cd00375">
    <property type="entry name" value="Urease_alpha"/>
    <property type="match status" value="1"/>
</dbReference>
<dbReference type="SUPFAM" id="SSF51338">
    <property type="entry name" value="Composite domain of metallo-dependent hydrolases"/>
    <property type="match status" value="2"/>
</dbReference>
<dbReference type="InterPro" id="IPR050112">
    <property type="entry name" value="Urease_alpha_subunit"/>
</dbReference>
<feature type="modified residue" description="N6-carboxylysine" evidence="6 8">
    <location>
        <position position="230"/>
    </location>
</feature>
<dbReference type="UniPathway" id="UPA00258">
    <property type="reaction ID" value="UER00370"/>
</dbReference>
<feature type="binding site" evidence="6 9">
    <location>
        <position position="149"/>
    </location>
    <ligand>
        <name>Ni(2+)</name>
        <dbReference type="ChEBI" id="CHEBI:49786"/>
        <label>1</label>
    </ligand>
</feature>
<dbReference type="NCBIfam" id="TIGR01792">
    <property type="entry name" value="urease_alph"/>
    <property type="match status" value="1"/>
</dbReference>
<evidence type="ECO:0000259" key="14">
    <source>
        <dbReference type="PROSITE" id="PS51368"/>
    </source>
</evidence>
<evidence type="ECO:0000256" key="11">
    <source>
        <dbReference type="PROSITE-ProRule" id="PRU00700"/>
    </source>
</evidence>
<evidence type="ECO:0000256" key="5">
    <source>
        <dbReference type="ARBA" id="ARBA00047778"/>
    </source>
</evidence>
<reference evidence="15 16" key="1">
    <citation type="submission" date="2016-10" db="EMBL/GenBank/DDBJ databases">
        <authorList>
            <person name="de Groot N.N."/>
        </authorList>
    </citation>
    <scope>NUCLEOTIDE SEQUENCE [LARGE SCALE GENOMIC DNA]</scope>
    <source>
        <strain evidence="15 16">CGMCC 4.2023</strain>
    </source>
</reference>
<evidence type="ECO:0000313" key="16">
    <source>
        <dbReference type="Proteomes" id="UP000236754"/>
    </source>
</evidence>
<proteinExistence type="inferred from homology"/>
<dbReference type="EC" id="3.5.1.5" evidence="6 7"/>
<comment type="subunit">
    <text evidence="6">Heterotrimer of UreA (gamma), UreB (beta) and UreC (alpha) subunits. Three heterotrimers associate to form the active enzyme.</text>
</comment>
<comment type="cofactor">
    <cofactor evidence="6 9 12">
        <name>Ni cation</name>
        <dbReference type="ChEBI" id="CHEBI:25516"/>
    </cofactor>
    <text evidence="6 9 12">Binds 2 nickel ions per subunit.</text>
</comment>
<evidence type="ECO:0000256" key="2">
    <source>
        <dbReference type="ARBA" id="ARBA00022596"/>
    </source>
</evidence>
<dbReference type="InterPro" id="IPR005848">
    <property type="entry name" value="Urease_asu"/>
</dbReference>
<gene>
    <name evidence="6" type="primary">ureC</name>
    <name evidence="15" type="ORF">SAMN05216223_108276</name>
</gene>
<feature type="active site" description="Proton donor" evidence="6 10">
    <location>
        <position position="333"/>
    </location>
</feature>
<dbReference type="InterPro" id="IPR006680">
    <property type="entry name" value="Amidohydro-rel"/>
</dbReference>
<dbReference type="Gene3D" id="2.30.40.10">
    <property type="entry name" value="Urease, subunit C, domain 1"/>
    <property type="match status" value="1"/>
</dbReference>
<feature type="domain" description="Urease" evidence="14">
    <location>
        <begin position="142"/>
        <end position="579"/>
    </location>
</feature>
<feature type="binding site" evidence="6 9">
    <location>
        <position position="285"/>
    </location>
    <ligand>
        <name>Ni(2+)</name>
        <dbReference type="ChEBI" id="CHEBI:49786"/>
        <label>2</label>
    </ligand>
</feature>
<keyword evidence="2 6" id="KW-0533">Nickel</keyword>
<comment type="PTM">
    <text evidence="8">Carbamylation allows a single lysine to coordinate two nickel ions.</text>
</comment>
<dbReference type="Pfam" id="PF01979">
    <property type="entry name" value="Amidohydro_1"/>
    <property type="match status" value="1"/>
</dbReference>
<evidence type="ECO:0000256" key="4">
    <source>
        <dbReference type="ARBA" id="ARBA00022801"/>
    </source>
</evidence>
<dbReference type="RefSeq" id="WP_103887354.1">
    <property type="nucleotide sequence ID" value="NZ_FNVU01000008.1"/>
</dbReference>
<evidence type="ECO:0000256" key="10">
    <source>
        <dbReference type="PIRSR" id="PIRSR611612-52"/>
    </source>
</evidence>
<keyword evidence="3 6" id="KW-0479">Metal-binding</keyword>
<evidence type="ECO:0000313" key="15">
    <source>
        <dbReference type="EMBL" id="SEG70547.1"/>
    </source>
</evidence>
<keyword evidence="6 11" id="KW-0963">Cytoplasm</keyword>
<dbReference type="GO" id="GO:0016151">
    <property type="term" value="F:nickel cation binding"/>
    <property type="evidence" value="ECO:0007669"/>
    <property type="project" value="UniProtKB-UniRule"/>
</dbReference>
<dbReference type="SUPFAM" id="SSF51556">
    <property type="entry name" value="Metallo-dependent hydrolases"/>
    <property type="match status" value="1"/>
</dbReference>
<protein>
    <recommendedName>
        <fullName evidence="6 7">Urease subunit alpha</fullName>
        <ecNumber evidence="6 7">3.5.1.5</ecNumber>
    </recommendedName>
    <alternativeName>
        <fullName evidence="6">Urea amidohydrolase subunit alpha</fullName>
    </alternativeName>
</protein>
<evidence type="ECO:0000256" key="3">
    <source>
        <dbReference type="ARBA" id="ARBA00022723"/>
    </source>
</evidence>
<dbReference type="InterPro" id="IPR017951">
    <property type="entry name" value="Urease_asu_c"/>
</dbReference>
<evidence type="ECO:0000256" key="12">
    <source>
        <dbReference type="RuleBase" id="RU000510"/>
    </source>
</evidence>
<name>A0A1H6CCP9_9ACTN</name>
<dbReference type="PROSITE" id="PS51368">
    <property type="entry name" value="UREASE_3"/>
    <property type="match status" value="1"/>
</dbReference>
<dbReference type="HAMAP" id="MF_01953">
    <property type="entry name" value="Urease_alpha"/>
    <property type="match status" value="1"/>
</dbReference>
<evidence type="ECO:0000256" key="9">
    <source>
        <dbReference type="PIRSR" id="PIRSR611612-51"/>
    </source>
</evidence>
<dbReference type="PROSITE" id="PS00145">
    <property type="entry name" value="UREASE_2"/>
    <property type="match status" value="1"/>
</dbReference>
<dbReference type="NCBIfam" id="NF009685">
    <property type="entry name" value="PRK13206.1"/>
    <property type="match status" value="1"/>
</dbReference>
<evidence type="ECO:0000256" key="8">
    <source>
        <dbReference type="PIRSR" id="PIRSR611612-50"/>
    </source>
</evidence>
<feature type="binding site" evidence="6 9">
    <location>
        <position position="259"/>
    </location>
    <ligand>
        <name>Ni(2+)</name>
        <dbReference type="ChEBI" id="CHEBI:49786"/>
        <label>2</label>
    </ligand>
</feature>
<dbReference type="InterPro" id="IPR011059">
    <property type="entry name" value="Metal-dep_hydrolase_composite"/>
</dbReference>
<comment type="subcellular location">
    <subcellularLocation>
        <location evidence="6 11">Cytoplasm</location>
    </subcellularLocation>
</comment>
<dbReference type="EMBL" id="FNVU01000008">
    <property type="protein sequence ID" value="SEG70547.1"/>
    <property type="molecule type" value="Genomic_DNA"/>
</dbReference>
<comment type="similarity">
    <text evidence="6 13">Belongs to the metallo-dependent hydrolases superfamily. Urease alpha subunit family.</text>
</comment>
<dbReference type="InterPro" id="IPR029754">
    <property type="entry name" value="Urease_Ni-bd"/>
</dbReference>
<dbReference type="InterPro" id="IPR032466">
    <property type="entry name" value="Metal_Hydrolase"/>
</dbReference>
<dbReference type="GO" id="GO:0005737">
    <property type="term" value="C:cytoplasm"/>
    <property type="evidence" value="ECO:0007669"/>
    <property type="project" value="UniProtKB-SubCell"/>
</dbReference>
<keyword evidence="4 6" id="KW-0378">Hydrolase</keyword>
<evidence type="ECO:0000256" key="6">
    <source>
        <dbReference type="HAMAP-Rule" id="MF_01953"/>
    </source>
</evidence>
<dbReference type="Pfam" id="PF00449">
    <property type="entry name" value="Urease_alpha"/>
    <property type="match status" value="1"/>
</dbReference>